<dbReference type="RefSeq" id="WP_038476168.1">
    <property type="nucleotide sequence ID" value="NZ_CP003923.1"/>
</dbReference>
<dbReference type="KEGG" id="ble:BleG1_0235"/>
<dbReference type="HOGENOM" id="CLU_2244545_0_0_9"/>
<proteinExistence type="predicted"/>
<accession>A0A060LX30</accession>
<dbReference type="Proteomes" id="UP000027142">
    <property type="component" value="Chromosome"/>
</dbReference>
<dbReference type="PATRIC" id="fig|1246626.3.peg.217"/>
<dbReference type="eggNOG" id="ENOG502ZNI3">
    <property type="taxonomic scope" value="Bacteria"/>
</dbReference>
<evidence type="ECO:0000313" key="2">
    <source>
        <dbReference type="Proteomes" id="UP000027142"/>
    </source>
</evidence>
<dbReference type="STRING" id="1246626.BleG1_0235"/>
<reference evidence="1 2" key="1">
    <citation type="journal article" date="2014" name="Gene">
        <title>A comparative genomic analysis of the alkalitolerant soil bacterium Bacillus lehensis G1.</title>
        <authorList>
            <person name="Noor Y.M."/>
            <person name="Samsulrizal N.H."/>
            <person name="Jema'on N.A."/>
            <person name="Low K.O."/>
            <person name="Ramli A.N."/>
            <person name="Alias N.I."/>
            <person name="Damis S.I."/>
            <person name="Fuzi S.F."/>
            <person name="Isa M.N."/>
            <person name="Murad A.M."/>
            <person name="Raih M.F."/>
            <person name="Bakar F.D."/>
            <person name="Najimudin N."/>
            <person name="Mahadi N.M."/>
            <person name="Illias R.M."/>
        </authorList>
    </citation>
    <scope>NUCLEOTIDE SEQUENCE [LARGE SCALE GENOMIC DNA]</scope>
    <source>
        <strain evidence="1 2">G1</strain>
    </source>
</reference>
<dbReference type="EMBL" id="CP003923">
    <property type="protein sequence ID" value="AIC92843.1"/>
    <property type="molecule type" value="Genomic_DNA"/>
</dbReference>
<sequence length="104" mass="11887">MQRPMFKDFNSEEEAYDAVKKMKQKYDSSRIKVVAPFPHNNQTKTHNDYGLPKENVKYDGDMYSLEQLLEGCGFSNNQAKELNNTVESGQVLVIVCQDTSSTFP</sequence>
<evidence type="ECO:0000313" key="1">
    <source>
        <dbReference type="EMBL" id="AIC92843.1"/>
    </source>
</evidence>
<name>A0A060LX30_9BACI</name>
<protein>
    <recommendedName>
        <fullName evidence="3">General stress protein 17M-like domain-containing protein</fullName>
    </recommendedName>
</protein>
<dbReference type="OrthoDB" id="2937629at2"/>
<gene>
    <name evidence="1" type="ORF">BleG1_0235</name>
</gene>
<organism evidence="1 2">
    <name type="scientific">Shouchella lehensis G1</name>
    <dbReference type="NCBI Taxonomy" id="1246626"/>
    <lineage>
        <taxon>Bacteria</taxon>
        <taxon>Bacillati</taxon>
        <taxon>Bacillota</taxon>
        <taxon>Bacilli</taxon>
        <taxon>Bacillales</taxon>
        <taxon>Bacillaceae</taxon>
        <taxon>Shouchella</taxon>
    </lineage>
</organism>
<evidence type="ECO:0008006" key="3">
    <source>
        <dbReference type="Google" id="ProtNLM"/>
    </source>
</evidence>
<keyword evidence="2" id="KW-1185">Reference proteome</keyword>
<dbReference type="AlphaFoldDB" id="A0A060LX30"/>